<proteinExistence type="predicted"/>
<evidence type="ECO:0000313" key="2">
    <source>
        <dbReference type="EMBL" id="KAK7799967.1"/>
    </source>
</evidence>
<evidence type="ECO:0000256" key="1">
    <source>
        <dbReference type="SAM" id="MobiDB-lite"/>
    </source>
</evidence>
<dbReference type="EMBL" id="JBBHLL010000582">
    <property type="protein sequence ID" value="KAK7799967.1"/>
    <property type="molecule type" value="Genomic_DNA"/>
</dbReference>
<keyword evidence="3" id="KW-1185">Reference proteome</keyword>
<reference evidence="2 3" key="1">
    <citation type="journal article" date="2023" name="bioRxiv">
        <title>Conserved and derived expression patterns and positive selection on dental genes reveal complex evolutionary context of ever-growing rodent molars.</title>
        <authorList>
            <person name="Calamari Z.T."/>
            <person name="Song A."/>
            <person name="Cohen E."/>
            <person name="Akter M."/>
            <person name="Roy R.D."/>
            <person name="Hallikas O."/>
            <person name="Christensen M.M."/>
            <person name="Li P."/>
            <person name="Marangoni P."/>
            <person name="Jernvall J."/>
            <person name="Klein O.D."/>
        </authorList>
    </citation>
    <scope>NUCLEOTIDE SEQUENCE [LARGE SCALE GENOMIC DNA]</scope>
    <source>
        <strain evidence="2">V071</strain>
    </source>
</reference>
<protein>
    <submittedName>
        <fullName evidence="2">Uncharacterized protein</fullName>
    </submittedName>
</protein>
<feature type="region of interest" description="Disordered" evidence="1">
    <location>
        <begin position="1"/>
        <end position="65"/>
    </location>
</feature>
<dbReference type="Proteomes" id="UP001488838">
    <property type="component" value="Unassembled WGS sequence"/>
</dbReference>
<gene>
    <name evidence="2" type="ORF">U0070_008039</name>
</gene>
<sequence length="114" mass="11608">MVSTVAATTRVGPGYSGVGDEDAPGGWGGRGRGASWGGRGGERGKIAAGQGAARPGSPLTPAARGREWRTRPLVLSRDRLAVAGRGLGPSVWPDVSLLLLRGLLGTPTPVQNEK</sequence>
<organism evidence="2 3">
    <name type="scientific">Myodes glareolus</name>
    <name type="common">Bank vole</name>
    <name type="synonym">Clethrionomys glareolus</name>
    <dbReference type="NCBI Taxonomy" id="447135"/>
    <lineage>
        <taxon>Eukaryota</taxon>
        <taxon>Metazoa</taxon>
        <taxon>Chordata</taxon>
        <taxon>Craniata</taxon>
        <taxon>Vertebrata</taxon>
        <taxon>Euteleostomi</taxon>
        <taxon>Mammalia</taxon>
        <taxon>Eutheria</taxon>
        <taxon>Euarchontoglires</taxon>
        <taxon>Glires</taxon>
        <taxon>Rodentia</taxon>
        <taxon>Myomorpha</taxon>
        <taxon>Muroidea</taxon>
        <taxon>Cricetidae</taxon>
        <taxon>Arvicolinae</taxon>
        <taxon>Myodes</taxon>
    </lineage>
</organism>
<dbReference type="AlphaFoldDB" id="A0AAW0HAW5"/>
<evidence type="ECO:0000313" key="3">
    <source>
        <dbReference type="Proteomes" id="UP001488838"/>
    </source>
</evidence>
<name>A0AAW0HAW5_MYOGA</name>
<feature type="compositionally biased region" description="Gly residues" evidence="1">
    <location>
        <begin position="25"/>
        <end position="39"/>
    </location>
</feature>
<comment type="caution">
    <text evidence="2">The sequence shown here is derived from an EMBL/GenBank/DDBJ whole genome shotgun (WGS) entry which is preliminary data.</text>
</comment>
<accession>A0AAW0HAW5</accession>